<comment type="caution">
    <text evidence="5">The sequence shown here is derived from an EMBL/GenBank/DDBJ whole genome shotgun (WGS) entry which is preliminary data.</text>
</comment>
<dbReference type="Gene3D" id="2.40.128.20">
    <property type="match status" value="1"/>
</dbReference>
<organism evidence="5 6">
    <name type="scientific">Aphanocapsa feldmannii 277cV</name>
    <dbReference type="NCBI Taxonomy" id="2507553"/>
    <lineage>
        <taxon>Bacteria</taxon>
        <taxon>Bacillati</taxon>
        <taxon>Cyanobacteriota</taxon>
        <taxon>Cyanophyceae</taxon>
        <taxon>Oscillatoriophycideae</taxon>
        <taxon>Chroococcales</taxon>
        <taxon>Microcystaceae</taxon>
        <taxon>Aphanocapsa</taxon>
    </lineage>
</organism>
<dbReference type="EC" id="4.-.-.-" evidence="3"/>
<name>A0A524RN77_9CHRO</name>
<keyword evidence="2 3" id="KW-0456">Lyase</keyword>
<dbReference type="GO" id="GO:0016829">
    <property type="term" value="F:lyase activity"/>
    <property type="evidence" value="ECO:0007669"/>
    <property type="project" value="UniProtKB-KW"/>
</dbReference>
<evidence type="ECO:0000313" key="6">
    <source>
        <dbReference type="Proteomes" id="UP000317990"/>
    </source>
</evidence>
<gene>
    <name evidence="3" type="primary">cpcS</name>
    <name evidence="5" type="ORF">ERJ67_06280</name>
</gene>
<reference evidence="5 6" key="1">
    <citation type="journal article" date="2019" name="mSystems">
        <title>Life at home and on the roam: Genomic adaptions reflect the dual lifestyle of an intracellular, facultative symbiont.</title>
        <authorList>
            <person name="Burgsdorf I."/>
        </authorList>
    </citation>
    <scope>NUCLEOTIDE SEQUENCE [LARGE SCALE GENOMIC DNA]</scope>
    <source>
        <strain evidence="5">277cV</strain>
    </source>
</reference>
<dbReference type="Pfam" id="PF09367">
    <property type="entry name" value="CpeS"/>
    <property type="match status" value="1"/>
</dbReference>
<dbReference type="InterPro" id="IPR012674">
    <property type="entry name" value="Calycin"/>
</dbReference>
<comment type="function">
    <text evidence="3">Covalently attaches a chromophore to Cys residue(s) of phycobiliproteins.</text>
</comment>
<dbReference type="HAMAP" id="MF_01459">
    <property type="entry name" value="Chrphore_lyase_CpxS"/>
    <property type="match status" value="1"/>
</dbReference>
<evidence type="ECO:0000256" key="1">
    <source>
        <dbReference type="ARBA" id="ARBA00010681"/>
    </source>
</evidence>
<comment type="similarity">
    <text evidence="1 3">Belongs to the CpcS/CpeS biliprotein lyase family.</text>
</comment>
<dbReference type="EMBL" id="SRMO01000065">
    <property type="protein sequence ID" value="TGG92255.1"/>
    <property type="molecule type" value="Genomic_DNA"/>
</dbReference>
<dbReference type="CDD" id="cd16339">
    <property type="entry name" value="CpcS"/>
    <property type="match status" value="1"/>
</dbReference>
<evidence type="ECO:0000256" key="3">
    <source>
        <dbReference type="HAMAP-Rule" id="MF_01459"/>
    </source>
</evidence>
<sequence>MSQTPPRSEPAGLTTPARCVTSTPSPLETFLQASVGRWVSERRYLALPSGRIETVCTRLTIEPLHEGDASLRFLATAHGLERPLYRGLHIHWTSKRSNGAVQTGSTALAVNGMVMLRDRSFFSPEPIQASCELEGQRLVIQLSLGKDHIEEDCRLINPNLRTRQTVVRRSGREVMLGQYLETRLS</sequence>
<proteinExistence type="inferred from homology"/>
<dbReference type="GO" id="GO:0017006">
    <property type="term" value="P:protein-tetrapyrrole linkage"/>
    <property type="evidence" value="ECO:0007669"/>
    <property type="project" value="UniProtKB-UniRule"/>
</dbReference>
<accession>A0A524RN77</accession>
<protein>
    <recommendedName>
        <fullName evidence="3">Chromophore lyase CpcS/CpeS</fullName>
        <ecNumber evidence="3">4.-.-.-</ecNumber>
    </recommendedName>
</protein>
<evidence type="ECO:0000256" key="2">
    <source>
        <dbReference type="ARBA" id="ARBA00023239"/>
    </source>
</evidence>
<dbReference type="InterPro" id="IPR018536">
    <property type="entry name" value="CpcS/CpeS"/>
</dbReference>
<dbReference type="Proteomes" id="UP000317990">
    <property type="component" value="Unassembled WGS sequence"/>
</dbReference>
<evidence type="ECO:0000256" key="4">
    <source>
        <dbReference type="SAM" id="MobiDB-lite"/>
    </source>
</evidence>
<evidence type="ECO:0000313" key="5">
    <source>
        <dbReference type="EMBL" id="TGG92255.1"/>
    </source>
</evidence>
<dbReference type="AlphaFoldDB" id="A0A524RN77"/>
<feature type="region of interest" description="Disordered" evidence="4">
    <location>
        <begin position="1"/>
        <end position="21"/>
    </location>
</feature>